<evidence type="ECO:0000313" key="2">
    <source>
        <dbReference type="Proteomes" id="UP000324800"/>
    </source>
</evidence>
<gene>
    <name evidence="1" type="ORF">EZS28_041135</name>
</gene>
<organism evidence="1 2">
    <name type="scientific">Streblomastix strix</name>
    <dbReference type="NCBI Taxonomy" id="222440"/>
    <lineage>
        <taxon>Eukaryota</taxon>
        <taxon>Metamonada</taxon>
        <taxon>Preaxostyla</taxon>
        <taxon>Oxymonadida</taxon>
        <taxon>Streblomastigidae</taxon>
        <taxon>Streblomastix</taxon>
    </lineage>
</organism>
<protein>
    <submittedName>
        <fullName evidence="1">Uncharacterized protein</fullName>
    </submittedName>
</protein>
<reference evidence="1 2" key="1">
    <citation type="submission" date="2019-03" db="EMBL/GenBank/DDBJ databases">
        <title>Single cell metagenomics reveals metabolic interactions within the superorganism composed of flagellate Streblomastix strix and complex community of Bacteroidetes bacteria on its surface.</title>
        <authorList>
            <person name="Treitli S.C."/>
            <person name="Kolisko M."/>
            <person name="Husnik F."/>
            <person name="Keeling P."/>
            <person name="Hampl V."/>
        </authorList>
    </citation>
    <scope>NUCLEOTIDE SEQUENCE [LARGE SCALE GENOMIC DNA]</scope>
    <source>
        <strain evidence="1">ST1C</strain>
    </source>
</reference>
<sequence>MSAIVGNIGVVIEFKVCDIRFKWSGGRCHKPIIQGAADLINVVHFGRKGIPTGLPDSDSEFEVEEELSSIQAYFTGLRPIYPRLGGYSPPSPLPRGPSPPLTPYVHASNPGQVGSDSQCTGLSASELREAGLGQIIKLIGKASPLLKSISDSICSFLEKSHIKSSTIQALFCYVSFSIAPTRFVFIFINI</sequence>
<dbReference type="EMBL" id="SNRW01023041">
    <property type="protein sequence ID" value="KAA6363338.1"/>
    <property type="molecule type" value="Genomic_DNA"/>
</dbReference>
<proteinExistence type="predicted"/>
<evidence type="ECO:0000313" key="1">
    <source>
        <dbReference type="EMBL" id="KAA6363338.1"/>
    </source>
</evidence>
<dbReference type="Proteomes" id="UP000324800">
    <property type="component" value="Unassembled WGS sequence"/>
</dbReference>
<dbReference type="AlphaFoldDB" id="A0A5J4TYX3"/>
<accession>A0A5J4TYX3</accession>
<name>A0A5J4TYX3_9EUKA</name>
<comment type="caution">
    <text evidence="1">The sequence shown here is derived from an EMBL/GenBank/DDBJ whole genome shotgun (WGS) entry which is preliminary data.</text>
</comment>